<dbReference type="InterPro" id="IPR038665">
    <property type="entry name" value="Voltage-dep_anion_channel_sf"/>
</dbReference>
<evidence type="ECO:0000256" key="5">
    <source>
        <dbReference type="ARBA" id="ARBA00022692"/>
    </source>
</evidence>
<keyword evidence="5 8" id="KW-0812">Transmembrane</keyword>
<keyword evidence="6 8" id="KW-1133">Transmembrane helix</keyword>
<sequence>MALKDKIKHFTPSWFSMSQSTGIISLLLATCPYQFPGLEAISSVFFFLNVVIFLVFALMTMARYIMFPHILTLMLNHSVVLTVLSVVIVPYYIIIHHNHQLERMNGTWLLPIVPAVVTAASGGLIAQHLVNPMHAKIVIITSFFLMGIGILLALSIIVIYFHRLVVHKLPSNEVIISAFLPLGPLGQGAYGFLQLGKASQLWFSSPSNLVPDLGPAMHASCIVWAMLLWGFGLWFLVVAVFSVGATYQQTKNVPFNMGWWGLIFPFGVFTSATVALGAIWQSSFFNILATVFIVILVILWIMVTLLTAQGALCGKMFVAPCLTPVTNPE</sequence>
<dbReference type="PANTHER" id="PTHR31686:SF1">
    <property type="entry name" value="SULFITE EFFLUX PUMP SSU1"/>
    <property type="match status" value="1"/>
</dbReference>
<evidence type="ECO:0000256" key="6">
    <source>
        <dbReference type="ARBA" id="ARBA00022989"/>
    </source>
</evidence>
<evidence type="ECO:0008006" key="11">
    <source>
        <dbReference type="Google" id="ProtNLM"/>
    </source>
</evidence>
<dbReference type="InterPro" id="IPR004695">
    <property type="entry name" value="SLAC1/Mae1/Ssu1/TehA"/>
</dbReference>
<evidence type="ECO:0000256" key="3">
    <source>
        <dbReference type="ARBA" id="ARBA00022448"/>
    </source>
</evidence>
<comment type="similarity">
    <text evidence="2">Belongs to the tellurite-resistance/dicarboxylate transporter (TDT) family.</text>
</comment>
<evidence type="ECO:0000256" key="2">
    <source>
        <dbReference type="ARBA" id="ARBA00008566"/>
    </source>
</evidence>
<evidence type="ECO:0000313" key="9">
    <source>
        <dbReference type="EMBL" id="ORX62399.1"/>
    </source>
</evidence>
<keyword evidence="3" id="KW-0813">Transport</keyword>
<evidence type="ECO:0000256" key="1">
    <source>
        <dbReference type="ARBA" id="ARBA00004651"/>
    </source>
</evidence>
<dbReference type="EMBL" id="MCGT01000002">
    <property type="protein sequence ID" value="ORX62399.1"/>
    <property type="molecule type" value="Genomic_DNA"/>
</dbReference>
<gene>
    <name evidence="9" type="ORF">DM01DRAFT_1365526</name>
</gene>
<feature type="transmembrane region" description="Helical" evidence="8">
    <location>
        <begin position="106"/>
        <end position="125"/>
    </location>
</feature>
<feature type="transmembrane region" description="Helical" evidence="8">
    <location>
        <begin position="73"/>
        <end position="94"/>
    </location>
</feature>
<comment type="subcellular location">
    <subcellularLocation>
        <location evidence="1">Cell membrane</location>
        <topology evidence="1">Multi-pass membrane protein</topology>
    </subcellularLocation>
</comment>
<keyword evidence="4" id="KW-1003">Cell membrane</keyword>
<organism evidence="9 10">
    <name type="scientific">Hesseltinella vesiculosa</name>
    <dbReference type="NCBI Taxonomy" id="101127"/>
    <lineage>
        <taxon>Eukaryota</taxon>
        <taxon>Fungi</taxon>
        <taxon>Fungi incertae sedis</taxon>
        <taxon>Mucoromycota</taxon>
        <taxon>Mucoromycotina</taxon>
        <taxon>Mucoromycetes</taxon>
        <taxon>Mucorales</taxon>
        <taxon>Cunninghamellaceae</taxon>
        <taxon>Hesseltinella</taxon>
    </lineage>
</organism>
<feature type="transmembrane region" description="Helical" evidence="8">
    <location>
        <begin position="222"/>
        <end position="247"/>
    </location>
</feature>
<reference evidence="9 10" key="1">
    <citation type="submission" date="2016-07" db="EMBL/GenBank/DDBJ databases">
        <title>Pervasive Adenine N6-methylation of Active Genes in Fungi.</title>
        <authorList>
            <consortium name="DOE Joint Genome Institute"/>
            <person name="Mondo S.J."/>
            <person name="Dannebaum R.O."/>
            <person name="Kuo R.C."/>
            <person name="Labutti K."/>
            <person name="Haridas S."/>
            <person name="Kuo A."/>
            <person name="Salamov A."/>
            <person name="Ahrendt S.R."/>
            <person name="Lipzen A."/>
            <person name="Sullivan W."/>
            <person name="Andreopoulos W.B."/>
            <person name="Clum A."/>
            <person name="Lindquist E."/>
            <person name="Daum C."/>
            <person name="Ramamoorthy G.K."/>
            <person name="Gryganskyi A."/>
            <person name="Culley D."/>
            <person name="Magnuson J.K."/>
            <person name="James T.Y."/>
            <person name="O'Malley M.A."/>
            <person name="Stajich J.E."/>
            <person name="Spatafora J.W."/>
            <person name="Visel A."/>
            <person name="Grigoriev I.V."/>
        </authorList>
    </citation>
    <scope>NUCLEOTIDE SEQUENCE [LARGE SCALE GENOMIC DNA]</scope>
    <source>
        <strain evidence="9 10">NRRL 3301</strain>
    </source>
</reference>
<feature type="transmembrane region" description="Helical" evidence="8">
    <location>
        <begin position="41"/>
        <end position="61"/>
    </location>
</feature>
<feature type="transmembrane region" description="Helical" evidence="8">
    <location>
        <begin position="287"/>
        <end position="308"/>
    </location>
</feature>
<dbReference type="AlphaFoldDB" id="A0A1X2GWN2"/>
<dbReference type="InterPro" id="IPR051629">
    <property type="entry name" value="Sulfite_efflux_TDT"/>
</dbReference>
<protein>
    <recommendedName>
        <fullName evidence="11">C4-dicarboxylate transporter/malic acid transport protein</fullName>
    </recommendedName>
</protein>
<feature type="transmembrane region" description="Helical" evidence="8">
    <location>
        <begin position="259"/>
        <end position="281"/>
    </location>
</feature>
<comment type="caution">
    <text evidence="9">The sequence shown here is derived from an EMBL/GenBank/DDBJ whole genome shotgun (WGS) entry which is preliminary data.</text>
</comment>
<evidence type="ECO:0000313" key="10">
    <source>
        <dbReference type="Proteomes" id="UP000242146"/>
    </source>
</evidence>
<dbReference type="GO" id="GO:0005886">
    <property type="term" value="C:plasma membrane"/>
    <property type="evidence" value="ECO:0007669"/>
    <property type="project" value="UniProtKB-SubCell"/>
</dbReference>
<keyword evidence="7 8" id="KW-0472">Membrane</keyword>
<accession>A0A1X2GWN2</accession>
<evidence type="ECO:0000256" key="4">
    <source>
        <dbReference type="ARBA" id="ARBA00022475"/>
    </source>
</evidence>
<dbReference type="Proteomes" id="UP000242146">
    <property type="component" value="Unassembled WGS sequence"/>
</dbReference>
<dbReference type="OrthoDB" id="1099at2759"/>
<dbReference type="PANTHER" id="PTHR31686">
    <property type="match status" value="1"/>
</dbReference>
<evidence type="ECO:0000256" key="7">
    <source>
        <dbReference type="ARBA" id="ARBA00023136"/>
    </source>
</evidence>
<dbReference type="Pfam" id="PF03595">
    <property type="entry name" value="SLAC1"/>
    <property type="match status" value="1"/>
</dbReference>
<name>A0A1X2GWN2_9FUNG</name>
<dbReference type="Gene3D" id="1.50.10.150">
    <property type="entry name" value="Voltage-dependent anion channel"/>
    <property type="match status" value="2"/>
</dbReference>
<evidence type="ECO:0000256" key="8">
    <source>
        <dbReference type="SAM" id="Phobius"/>
    </source>
</evidence>
<feature type="transmembrane region" description="Helical" evidence="8">
    <location>
        <begin position="137"/>
        <end position="161"/>
    </location>
</feature>
<keyword evidence="10" id="KW-1185">Reference proteome</keyword>
<dbReference type="GO" id="GO:0000319">
    <property type="term" value="F:sulfite transmembrane transporter activity"/>
    <property type="evidence" value="ECO:0007669"/>
    <property type="project" value="TreeGrafter"/>
</dbReference>
<dbReference type="STRING" id="101127.A0A1X2GWN2"/>
<proteinExistence type="inferred from homology"/>